<dbReference type="GeneID" id="83694533"/>
<feature type="transmembrane region" description="Helical" evidence="10">
    <location>
        <begin position="97"/>
        <end position="120"/>
    </location>
</feature>
<keyword evidence="4 10" id="KW-1133">Transmembrane helix</keyword>
<comment type="function">
    <text evidence="9">Fluoride-specific ion channel. Important for reducing fluoride concentration in the cell, thus reducing its toxicity.</text>
</comment>
<comment type="subcellular location">
    <subcellularLocation>
        <location evidence="1">Cell membrane</location>
        <topology evidence="1">Multi-pass membrane protein</topology>
    </subcellularLocation>
</comment>
<evidence type="ECO:0000256" key="6">
    <source>
        <dbReference type="ARBA" id="ARBA00023303"/>
    </source>
</evidence>
<evidence type="ECO:0000256" key="9">
    <source>
        <dbReference type="ARBA" id="ARBA00049940"/>
    </source>
</evidence>
<keyword evidence="12" id="KW-1185">Reference proteome</keyword>
<keyword evidence="6" id="KW-0813">Transport</keyword>
<reference evidence="11 12" key="1">
    <citation type="submission" date="2023-03" db="EMBL/GenBank/DDBJ databases">
        <title>Complete genome sequences of several Auritidibacter ignavus strains isolated from ear infections.</title>
        <authorList>
            <person name="Baehr T."/>
            <person name="Baumhoegger A.M."/>
        </authorList>
    </citation>
    <scope>NUCLEOTIDE SEQUENCE [LARGE SCALE GENOMIC DNA]</scope>
    <source>
        <strain evidence="11 12">BABAE-6</strain>
    </source>
</reference>
<comment type="catalytic activity">
    <reaction evidence="8">
        <text>fluoride(in) = fluoride(out)</text>
        <dbReference type="Rhea" id="RHEA:76159"/>
        <dbReference type="ChEBI" id="CHEBI:17051"/>
    </reaction>
    <physiologicalReaction direction="left-to-right" evidence="8">
        <dbReference type="Rhea" id="RHEA:76160"/>
    </physiologicalReaction>
</comment>
<organism evidence="11 12">
    <name type="scientific">Auritidibacter ignavus</name>
    <dbReference type="NCBI Taxonomy" id="678932"/>
    <lineage>
        <taxon>Bacteria</taxon>
        <taxon>Bacillati</taxon>
        <taxon>Actinomycetota</taxon>
        <taxon>Actinomycetes</taxon>
        <taxon>Micrococcales</taxon>
        <taxon>Micrococcaceae</taxon>
        <taxon>Auritidibacter</taxon>
    </lineage>
</organism>
<evidence type="ECO:0000256" key="8">
    <source>
        <dbReference type="ARBA" id="ARBA00035585"/>
    </source>
</evidence>
<feature type="transmembrane region" description="Helical" evidence="10">
    <location>
        <begin position="140"/>
        <end position="165"/>
    </location>
</feature>
<dbReference type="GO" id="GO:0034220">
    <property type="term" value="P:monoatomic ion transmembrane transport"/>
    <property type="evidence" value="ECO:0007669"/>
    <property type="project" value="UniProtKB-KW"/>
</dbReference>
<accession>A0AAJ6ANL0</accession>
<proteinExistence type="inferred from homology"/>
<dbReference type="RefSeq" id="WP_110098637.1">
    <property type="nucleotide sequence ID" value="NZ_CP122561.1"/>
</dbReference>
<dbReference type="GO" id="GO:0005886">
    <property type="term" value="C:plasma membrane"/>
    <property type="evidence" value="ECO:0007669"/>
    <property type="project" value="UniProtKB-SubCell"/>
</dbReference>
<keyword evidence="6" id="KW-0406">Ion transport</keyword>
<evidence type="ECO:0000256" key="5">
    <source>
        <dbReference type="ARBA" id="ARBA00023136"/>
    </source>
</evidence>
<gene>
    <name evidence="11" type="ORF">QDX21_00530</name>
</gene>
<feature type="transmembrane region" description="Helical" evidence="10">
    <location>
        <begin position="62"/>
        <end position="85"/>
    </location>
</feature>
<dbReference type="Pfam" id="PF02537">
    <property type="entry name" value="CRCB"/>
    <property type="match status" value="1"/>
</dbReference>
<evidence type="ECO:0000256" key="1">
    <source>
        <dbReference type="ARBA" id="ARBA00004651"/>
    </source>
</evidence>
<keyword evidence="6" id="KW-0407">Ion channel</keyword>
<name>A0AAJ6ANL0_9MICC</name>
<dbReference type="AlphaFoldDB" id="A0AAJ6ANL0"/>
<feature type="transmembrane region" description="Helical" evidence="10">
    <location>
        <begin position="12"/>
        <end position="35"/>
    </location>
</feature>
<dbReference type="EMBL" id="CP122566">
    <property type="protein sequence ID" value="WGH93341.1"/>
    <property type="molecule type" value="Genomic_DNA"/>
</dbReference>
<evidence type="ECO:0000313" key="12">
    <source>
        <dbReference type="Proteomes" id="UP001224674"/>
    </source>
</evidence>
<keyword evidence="3 10" id="KW-0812">Transmembrane</keyword>
<evidence type="ECO:0000256" key="3">
    <source>
        <dbReference type="ARBA" id="ARBA00022692"/>
    </source>
</evidence>
<evidence type="ECO:0000256" key="10">
    <source>
        <dbReference type="RuleBase" id="RU004340"/>
    </source>
</evidence>
<comment type="similarity">
    <text evidence="7 10">Belongs to the fluoride channel Fluc/FEX (TC 1.A.43) family.</text>
</comment>
<dbReference type="InterPro" id="IPR003691">
    <property type="entry name" value="FluC"/>
</dbReference>
<evidence type="ECO:0000313" key="11">
    <source>
        <dbReference type="EMBL" id="WGH93341.1"/>
    </source>
</evidence>
<evidence type="ECO:0000256" key="4">
    <source>
        <dbReference type="ARBA" id="ARBA00022989"/>
    </source>
</evidence>
<evidence type="ECO:0000256" key="7">
    <source>
        <dbReference type="ARBA" id="ARBA00035120"/>
    </source>
</evidence>
<keyword evidence="2 10" id="KW-1003">Cell membrane</keyword>
<sequence length="187" mass="19314">MTKTIGTRVRARLHPAVLLAVGLAGVTGAVVRWLVTVVFPNPSLTPGGLTTVPHGLGFSSTIWELIVINLIGSFLLGIVSGRLATSPRVQRQHLPSWLPPALTTGFLGSFTTVSAMMVSYTTGVWVLGSVVGPSPATTVVIAMLSGALLLAGVLVAGTAVALWGYRLGSRHCASRPSHPAPSTEESA</sequence>
<evidence type="ECO:0000256" key="2">
    <source>
        <dbReference type="ARBA" id="ARBA00022475"/>
    </source>
</evidence>
<keyword evidence="5 10" id="KW-0472">Membrane</keyword>
<dbReference type="Proteomes" id="UP001224674">
    <property type="component" value="Chromosome"/>
</dbReference>
<protein>
    <recommendedName>
        <fullName evidence="10">Fluoride-specific ion channel</fullName>
    </recommendedName>
</protein>